<evidence type="ECO:0000256" key="7">
    <source>
        <dbReference type="RuleBase" id="RU003879"/>
    </source>
</evidence>
<dbReference type="PANTHER" id="PTHR30558">
    <property type="entry name" value="EXBD MEMBRANE COMPONENT OF PMF-DRIVEN MACROMOLECULE IMPORT SYSTEM"/>
    <property type="match status" value="1"/>
</dbReference>
<dbReference type="GO" id="GO:0022857">
    <property type="term" value="F:transmembrane transporter activity"/>
    <property type="evidence" value="ECO:0007669"/>
    <property type="project" value="InterPro"/>
</dbReference>
<comment type="subcellular location">
    <subcellularLocation>
        <location evidence="1">Cell membrane</location>
        <topology evidence="1">Single-pass membrane protein</topology>
    </subcellularLocation>
    <subcellularLocation>
        <location evidence="7">Cell membrane</location>
        <topology evidence="7">Single-pass type II membrane protein</topology>
    </subcellularLocation>
</comment>
<dbReference type="InterPro" id="IPR003400">
    <property type="entry name" value="ExbD"/>
</dbReference>
<gene>
    <name evidence="10" type="ORF">ENT96_00130</name>
    <name evidence="9" type="ORF">ENU72_02325</name>
</gene>
<reference evidence="10" key="1">
    <citation type="journal article" date="2020" name="mSystems">
        <title>Genome- and Community-Level Interaction Insights into Carbon Utilization and Element Cycling Functions of Hydrothermarchaeota in Hydrothermal Sediment.</title>
        <authorList>
            <person name="Zhou Z."/>
            <person name="Liu Y."/>
            <person name="Xu W."/>
            <person name="Pan J."/>
            <person name="Luo Z.H."/>
            <person name="Li M."/>
        </authorList>
    </citation>
    <scope>NUCLEOTIDE SEQUENCE [LARGE SCALE GENOMIC DNA]</scope>
    <source>
        <strain evidence="10">SpSt-626</strain>
        <strain evidence="9">SpSt-695</strain>
    </source>
</reference>
<name>A0A7V4ABA5_UNCW3</name>
<keyword evidence="5 8" id="KW-1133">Transmembrane helix</keyword>
<dbReference type="AlphaFoldDB" id="A0A7V4ABA5"/>
<keyword evidence="7" id="KW-0653">Protein transport</keyword>
<dbReference type="GO" id="GO:0015031">
    <property type="term" value="P:protein transport"/>
    <property type="evidence" value="ECO:0007669"/>
    <property type="project" value="UniProtKB-KW"/>
</dbReference>
<organism evidence="10">
    <name type="scientific">candidate division WOR-3 bacterium</name>
    <dbReference type="NCBI Taxonomy" id="2052148"/>
    <lineage>
        <taxon>Bacteria</taxon>
        <taxon>Bacteria division WOR-3</taxon>
    </lineage>
</organism>
<evidence type="ECO:0000256" key="2">
    <source>
        <dbReference type="ARBA" id="ARBA00005811"/>
    </source>
</evidence>
<evidence type="ECO:0000313" key="10">
    <source>
        <dbReference type="EMBL" id="HGM97447.1"/>
    </source>
</evidence>
<dbReference type="Gene3D" id="3.30.420.270">
    <property type="match status" value="1"/>
</dbReference>
<evidence type="ECO:0000313" key="9">
    <source>
        <dbReference type="EMBL" id="HGK53844.1"/>
    </source>
</evidence>
<feature type="transmembrane region" description="Helical" evidence="8">
    <location>
        <begin position="21"/>
        <end position="41"/>
    </location>
</feature>
<proteinExistence type="inferred from homology"/>
<comment type="similarity">
    <text evidence="2 7">Belongs to the ExbD/TolR family.</text>
</comment>
<evidence type="ECO:0000256" key="6">
    <source>
        <dbReference type="ARBA" id="ARBA00023136"/>
    </source>
</evidence>
<sequence length="136" mass="14902">MKRRSLIGGAPPIDLTPGINVALLLVLVFVLGAAPIFQTWLSVTAPKVRKAPIEKASPTTEFKVNIHLKENGEIILNEEKITYEKLEEILPELLARSPSRLVIVSADSLVPHGKVVEILDLAKQKGAVEVALLRRK</sequence>
<dbReference type="GO" id="GO:0005886">
    <property type="term" value="C:plasma membrane"/>
    <property type="evidence" value="ECO:0007669"/>
    <property type="project" value="UniProtKB-SubCell"/>
</dbReference>
<evidence type="ECO:0000256" key="1">
    <source>
        <dbReference type="ARBA" id="ARBA00004162"/>
    </source>
</evidence>
<keyword evidence="3" id="KW-1003">Cell membrane</keyword>
<evidence type="ECO:0000256" key="4">
    <source>
        <dbReference type="ARBA" id="ARBA00022692"/>
    </source>
</evidence>
<keyword evidence="4 7" id="KW-0812">Transmembrane</keyword>
<keyword evidence="6 8" id="KW-0472">Membrane</keyword>
<protein>
    <recommendedName>
        <fullName evidence="11">Biopolymer transporter ExbD</fullName>
    </recommendedName>
</protein>
<evidence type="ECO:0000256" key="3">
    <source>
        <dbReference type="ARBA" id="ARBA00022475"/>
    </source>
</evidence>
<keyword evidence="7" id="KW-0813">Transport</keyword>
<evidence type="ECO:0000256" key="5">
    <source>
        <dbReference type="ARBA" id="ARBA00022989"/>
    </source>
</evidence>
<dbReference type="EMBL" id="DTAR01000015">
    <property type="protein sequence ID" value="HGM97447.1"/>
    <property type="molecule type" value="Genomic_DNA"/>
</dbReference>
<dbReference type="Pfam" id="PF02472">
    <property type="entry name" value="ExbD"/>
    <property type="match status" value="1"/>
</dbReference>
<accession>A0A7V4ABA5</accession>
<comment type="caution">
    <text evidence="10">The sequence shown here is derived from an EMBL/GenBank/DDBJ whole genome shotgun (WGS) entry which is preliminary data.</text>
</comment>
<dbReference type="EMBL" id="DTDP01000099">
    <property type="protein sequence ID" value="HGK53844.1"/>
    <property type="molecule type" value="Genomic_DNA"/>
</dbReference>
<evidence type="ECO:0008006" key="11">
    <source>
        <dbReference type="Google" id="ProtNLM"/>
    </source>
</evidence>
<evidence type="ECO:0000256" key="8">
    <source>
        <dbReference type="SAM" id="Phobius"/>
    </source>
</evidence>